<proteinExistence type="inferred from homology"/>
<comment type="similarity">
    <text evidence="1">Belongs to the ATP-dependent DNA ligase family.</text>
</comment>
<dbReference type="PROSITE" id="PS00697">
    <property type="entry name" value="DNA_LIGASE_A1"/>
    <property type="match status" value="1"/>
</dbReference>
<dbReference type="CDD" id="cd07971">
    <property type="entry name" value="OBF_DNA_ligase_LigD"/>
    <property type="match status" value="1"/>
</dbReference>
<dbReference type="SUPFAM" id="SSF50249">
    <property type="entry name" value="Nucleic acid-binding proteins"/>
    <property type="match status" value="1"/>
</dbReference>
<reference evidence="6 7" key="1">
    <citation type="submission" date="2024-10" db="EMBL/GenBank/DDBJ databases">
        <title>The Natural Products Discovery Center: Release of the First 8490 Sequenced Strains for Exploring Actinobacteria Biosynthetic Diversity.</title>
        <authorList>
            <person name="Kalkreuter E."/>
            <person name="Kautsar S.A."/>
            <person name="Yang D."/>
            <person name="Bader C.D."/>
            <person name="Teijaro C.N."/>
            <person name="Fluegel L."/>
            <person name="Davis C.M."/>
            <person name="Simpson J.R."/>
            <person name="Lauterbach L."/>
            <person name="Steele A.D."/>
            <person name="Gui C."/>
            <person name="Meng S."/>
            <person name="Li G."/>
            <person name="Viehrig K."/>
            <person name="Ye F."/>
            <person name="Su P."/>
            <person name="Kiefer A.F."/>
            <person name="Nichols A."/>
            <person name="Cepeda A.J."/>
            <person name="Yan W."/>
            <person name="Fan B."/>
            <person name="Jiang Y."/>
            <person name="Adhikari A."/>
            <person name="Zheng C.-J."/>
            <person name="Schuster L."/>
            <person name="Cowan T.M."/>
            <person name="Smanski M.J."/>
            <person name="Chevrette M.G."/>
            <person name="De Carvalho L.P.S."/>
            <person name="Shen B."/>
        </authorList>
    </citation>
    <scope>NUCLEOTIDE SEQUENCE [LARGE SCALE GENOMIC DNA]</scope>
    <source>
        <strain evidence="6 7">NPDC049639</strain>
    </source>
</reference>
<evidence type="ECO:0000313" key="6">
    <source>
        <dbReference type="EMBL" id="MFI7585775.1"/>
    </source>
</evidence>
<accession>A0ABW8AHD5</accession>
<keyword evidence="7" id="KW-1185">Reference proteome</keyword>
<dbReference type="Pfam" id="PF04679">
    <property type="entry name" value="DNA_ligase_A_C"/>
    <property type="match status" value="1"/>
</dbReference>
<dbReference type="SUPFAM" id="SSF56091">
    <property type="entry name" value="DNA ligase/mRNA capping enzyme, catalytic domain"/>
    <property type="match status" value="1"/>
</dbReference>
<dbReference type="RefSeq" id="WP_398274237.1">
    <property type="nucleotide sequence ID" value="NZ_JBITLV010000001.1"/>
</dbReference>
<evidence type="ECO:0000259" key="5">
    <source>
        <dbReference type="PROSITE" id="PS50160"/>
    </source>
</evidence>
<evidence type="ECO:0000256" key="1">
    <source>
        <dbReference type="ARBA" id="ARBA00007572"/>
    </source>
</evidence>
<dbReference type="PROSITE" id="PS50160">
    <property type="entry name" value="DNA_LIGASE_A3"/>
    <property type="match status" value="1"/>
</dbReference>
<evidence type="ECO:0000313" key="7">
    <source>
        <dbReference type="Proteomes" id="UP001612915"/>
    </source>
</evidence>
<comment type="caution">
    <text evidence="6">The sequence shown here is derived from an EMBL/GenBank/DDBJ whole genome shotgun (WGS) entry which is preliminary data.</text>
</comment>
<dbReference type="Gene3D" id="2.40.50.140">
    <property type="entry name" value="Nucleic acid-binding proteins"/>
    <property type="match status" value="1"/>
</dbReference>
<evidence type="ECO:0000256" key="2">
    <source>
        <dbReference type="ARBA" id="ARBA00012727"/>
    </source>
</evidence>
<comment type="catalytic activity">
    <reaction evidence="4">
        <text>ATP + (deoxyribonucleotide)n-3'-hydroxyl + 5'-phospho-(deoxyribonucleotide)m = (deoxyribonucleotide)n+m + AMP + diphosphate.</text>
        <dbReference type="EC" id="6.5.1.1"/>
    </reaction>
</comment>
<sequence>MLATPADPDQGLPDDPATWAYEVKWDGMRILADIHEGAVHLFSRTERDVTIAFPELAGLARAHPDLLLDGEVVVLAEGVPSFAALAERFSVRDARKAAALAARAPASLIVFDALRMYGVDLMPRPWQERRDTLERLDAGGAWQLSPVHDDLPALTAAAREHGLEGVVAKRRTSRYRPGTRSPDWLKLPFKHLQACLVAGWRPETGDRNRIGALLLAVPRDDGSLAFAGRVGSGLAAGAAQTALRDLLTPLAVEVHPFADDVPREDARGTHWVRPEVVVEVRYLGRTEDGRLRQPVYRGIRTDLDPGDLRIE</sequence>
<dbReference type="CDD" id="cd07906">
    <property type="entry name" value="Adenylation_DNA_ligase_LigD_LigC"/>
    <property type="match status" value="1"/>
</dbReference>
<dbReference type="InterPro" id="IPR014146">
    <property type="entry name" value="LigD_ligase_dom"/>
</dbReference>
<dbReference type="EC" id="6.5.1.1" evidence="2"/>
<gene>
    <name evidence="6" type="primary">ligD</name>
    <name evidence="6" type="ORF">ACIB24_01725</name>
</gene>
<evidence type="ECO:0000256" key="3">
    <source>
        <dbReference type="ARBA" id="ARBA00022598"/>
    </source>
</evidence>
<name>A0ABW8AHD5_9ACTN</name>
<dbReference type="InterPro" id="IPR012309">
    <property type="entry name" value="DNA_ligase_ATP-dep_C"/>
</dbReference>
<dbReference type="InterPro" id="IPR050191">
    <property type="entry name" value="ATP-dep_DNA_ligase"/>
</dbReference>
<dbReference type="InterPro" id="IPR012340">
    <property type="entry name" value="NA-bd_OB-fold"/>
</dbReference>
<dbReference type="NCBIfam" id="TIGR02779">
    <property type="entry name" value="NHEJ_ligase_lig"/>
    <property type="match status" value="1"/>
</dbReference>
<dbReference type="EMBL" id="JBITLV010000001">
    <property type="protein sequence ID" value="MFI7585775.1"/>
    <property type="molecule type" value="Genomic_DNA"/>
</dbReference>
<dbReference type="InterPro" id="IPR016059">
    <property type="entry name" value="DNA_ligase_ATP-dep_CS"/>
</dbReference>
<dbReference type="InterPro" id="IPR012310">
    <property type="entry name" value="DNA_ligase_ATP-dep_cent"/>
</dbReference>
<evidence type="ECO:0000256" key="4">
    <source>
        <dbReference type="ARBA" id="ARBA00034003"/>
    </source>
</evidence>
<keyword evidence="3 6" id="KW-0436">Ligase</keyword>
<dbReference type="Proteomes" id="UP001612915">
    <property type="component" value="Unassembled WGS sequence"/>
</dbReference>
<feature type="domain" description="ATP-dependent DNA ligase family profile" evidence="5">
    <location>
        <begin position="99"/>
        <end position="231"/>
    </location>
</feature>
<dbReference type="Gene3D" id="3.30.470.30">
    <property type="entry name" value="DNA ligase/mRNA capping enzyme"/>
    <property type="match status" value="1"/>
</dbReference>
<protein>
    <recommendedName>
        <fullName evidence="2">DNA ligase (ATP)</fullName>
        <ecNumber evidence="2">6.5.1.1</ecNumber>
    </recommendedName>
</protein>
<dbReference type="Gene3D" id="3.30.1490.70">
    <property type="match status" value="1"/>
</dbReference>
<dbReference type="Pfam" id="PF01068">
    <property type="entry name" value="DNA_ligase_A_M"/>
    <property type="match status" value="1"/>
</dbReference>
<dbReference type="PANTHER" id="PTHR45674:SF4">
    <property type="entry name" value="DNA LIGASE 1"/>
    <property type="match status" value="1"/>
</dbReference>
<dbReference type="GO" id="GO:0016874">
    <property type="term" value="F:ligase activity"/>
    <property type="evidence" value="ECO:0007669"/>
    <property type="project" value="UniProtKB-KW"/>
</dbReference>
<organism evidence="6 7">
    <name type="scientific">Spongisporangium articulatum</name>
    <dbReference type="NCBI Taxonomy" id="3362603"/>
    <lineage>
        <taxon>Bacteria</taxon>
        <taxon>Bacillati</taxon>
        <taxon>Actinomycetota</taxon>
        <taxon>Actinomycetes</taxon>
        <taxon>Kineosporiales</taxon>
        <taxon>Kineosporiaceae</taxon>
        <taxon>Spongisporangium</taxon>
    </lineage>
</organism>
<dbReference type="PANTHER" id="PTHR45674">
    <property type="entry name" value="DNA LIGASE 1/3 FAMILY MEMBER"/>
    <property type="match status" value="1"/>
</dbReference>